<dbReference type="Proteomes" id="UP000315525">
    <property type="component" value="Unassembled WGS sequence"/>
</dbReference>
<proteinExistence type="predicted"/>
<organism evidence="1 2">
    <name type="scientific">candidate division TA06 bacterium</name>
    <dbReference type="NCBI Taxonomy" id="2250710"/>
    <lineage>
        <taxon>Bacteria</taxon>
        <taxon>Bacteria division TA06</taxon>
    </lineage>
</organism>
<accession>A0A523UQG5</accession>
<name>A0A523UQG5_UNCT6</name>
<reference evidence="1 2" key="1">
    <citation type="submission" date="2019-03" db="EMBL/GenBank/DDBJ databases">
        <title>Metabolic potential of uncultured bacteria and archaea associated with petroleum seepage in deep-sea sediments.</title>
        <authorList>
            <person name="Dong X."/>
            <person name="Hubert C."/>
        </authorList>
    </citation>
    <scope>NUCLEOTIDE SEQUENCE [LARGE SCALE GENOMIC DNA]</scope>
    <source>
        <strain evidence="1">E44_bin18</strain>
    </source>
</reference>
<evidence type="ECO:0000313" key="2">
    <source>
        <dbReference type="Proteomes" id="UP000315525"/>
    </source>
</evidence>
<evidence type="ECO:0008006" key="3">
    <source>
        <dbReference type="Google" id="ProtNLM"/>
    </source>
</evidence>
<comment type="caution">
    <text evidence="1">The sequence shown here is derived from an EMBL/GenBank/DDBJ whole genome shotgun (WGS) entry which is preliminary data.</text>
</comment>
<protein>
    <recommendedName>
        <fullName evidence="3">SIR2-like domain-containing protein</fullName>
    </recommendedName>
</protein>
<dbReference type="AlphaFoldDB" id="A0A523UQG5"/>
<sequence>MLTGLLMGAGASYELGMPLVWDLTAQLRQWLTPEKLWQLNVSWRSRGGGYPDRIIADFVPLLVRPDLHYESLLGHLETQYRRASHLRQHYHSLYQWLVDIVYHILYLRHIRGEPVILAAMRFFDGLAGLAEQSKPLWVFSLNHDVLIECIAVRHGIHVCSGFQDGIIELPRRDRAGTEVGRLRAEVMTGSRFEKTGLLFLRRGSPGINLLKIHGSLDVFAFKDGKDLLKLLPMDSSVEGVIASLRAANEELLYVDSARPNEPVKVTNEIAYADDSGEMQFLRRSLLAGMFKFDRSASQVLPIRLLDSFRTNVNHVTHLACVGYGFGDIHINQILRGWLEFTAQRRLEIVAPGAKDIPQCLLHLAPQVMLTSSTTTDYLAQFAATPLSEEERIAKDSWNLLREAQRKDKGYA</sequence>
<gene>
    <name evidence="1" type="ORF">E3J62_09500</name>
</gene>
<evidence type="ECO:0000313" key="1">
    <source>
        <dbReference type="EMBL" id="TET44764.1"/>
    </source>
</evidence>
<dbReference type="EMBL" id="SOJN01000110">
    <property type="protein sequence ID" value="TET44764.1"/>
    <property type="molecule type" value="Genomic_DNA"/>
</dbReference>